<keyword evidence="2" id="KW-1003">Cell membrane</keyword>
<dbReference type="InterPro" id="IPR003856">
    <property type="entry name" value="LPS_length_determ_N"/>
</dbReference>
<dbReference type="AlphaFoldDB" id="G0J0Q2"/>
<evidence type="ECO:0000256" key="6">
    <source>
        <dbReference type="SAM" id="Phobius"/>
    </source>
</evidence>
<accession>G0J0Q2</accession>
<gene>
    <name evidence="8" type="ordered locus">Cycma_0690</name>
</gene>
<dbReference type="KEGG" id="cmr:Cycma_0690"/>
<dbReference type="Proteomes" id="UP000001635">
    <property type="component" value="Chromosome"/>
</dbReference>
<feature type="transmembrane region" description="Helical" evidence="6">
    <location>
        <begin position="341"/>
        <end position="365"/>
    </location>
</feature>
<dbReference type="PANTHER" id="PTHR32309">
    <property type="entry name" value="TYROSINE-PROTEIN KINASE"/>
    <property type="match status" value="1"/>
</dbReference>
<dbReference type="OrthoDB" id="1522571at2"/>
<keyword evidence="9" id="KW-1185">Reference proteome</keyword>
<protein>
    <submittedName>
        <fullName evidence="8">Lipopolysaccharide biosynthesis protein</fullName>
    </submittedName>
</protein>
<keyword evidence="5 6" id="KW-0472">Membrane</keyword>
<dbReference type="HOGENOM" id="CLU_062217_1_0_10"/>
<feature type="domain" description="Polysaccharide chain length determinant N-terminal" evidence="7">
    <location>
        <begin position="20"/>
        <end position="80"/>
    </location>
</feature>
<dbReference type="eggNOG" id="COG3206">
    <property type="taxonomic scope" value="Bacteria"/>
</dbReference>
<organism evidence="8 9">
    <name type="scientific">Cyclobacterium marinum (strain ATCC 25205 / DSM 745 / LMG 13164 / NCIMB 1802)</name>
    <name type="common">Flectobacillus marinus</name>
    <dbReference type="NCBI Taxonomy" id="880070"/>
    <lineage>
        <taxon>Bacteria</taxon>
        <taxon>Pseudomonadati</taxon>
        <taxon>Bacteroidota</taxon>
        <taxon>Cytophagia</taxon>
        <taxon>Cytophagales</taxon>
        <taxon>Cyclobacteriaceae</taxon>
        <taxon>Cyclobacterium</taxon>
    </lineage>
</organism>
<dbReference type="GO" id="GO:0005886">
    <property type="term" value="C:plasma membrane"/>
    <property type="evidence" value="ECO:0007669"/>
    <property type="project" value="UniProtKB-SubCell"/>
</dbReference>
<proteinExistence type="predicted"/>
<feature type="transmembrane region" description="Helical" evidence="6">
    <location>
        <begin position="36"/>
        <end position="54"/>
    </location>
</feature>
<evidence type="ECO:0000256" key="4">
    <source>
        <dbReference type="ARBA" id="ARBA00022989"/>
    </source>
</evidence>
<evidence type="ECO:0000256" key="3">
    <source>
        <dbReference type="ARBA" id="ARBA00022692"/>
    </source>
</evidence>
<evidence type="ECO:0000256" key="5">
    <source>
        <dbReference type="ARBA" id="ARBA00023136"/>
    </source>
</evidence>
<comment type="subcellular location">
    <subcellularLocation>
        <location evidence="1">Cell membrane</location>
        <topology evidence="1">Multi-pass membrane protein</topology>
    </subcellularLocation>
</comment>
<reference evidence="9" key="1">
    <citation type="submission" date="2011-07" db="EMBL/GenBank/DDBJ databases">
        <title>The complete genome of Cyclobacterium marinum DSM 745.</title>
        <authorList>
            <person name="Lucas S."/>
            <person name="Han J."/>
            <person name="Lapidus A."/>
            <person name="Bruce D."/>
            <person name="Goodwin L."/>
            <person name="Pitluck S."/>
            <person name="Peters L."/>
            <person name="Kyrpides N."/>
            <person name="Mavromatis K."/>
            <person name="Ivanova N."/>
            <person name="Ovchinnikova G."/>
            <person name="Chertkov O."/>
            <person name="Detter J.C."/>
            <person name="Tapia R."/>
            <person name="Han C."/>
            <person name="Land M."/>
            <person name="Hauser L."/>
            <person name="Markowitz V."/>
            <person name="Cheng J.-F."/>
            <person name="Hugenholtz P."/>
            <person name="Woyke T."/>
            <person name="Wu D."/>
            <person name="Tindall B."/>
            <person name="Schuetze A."/>
            <person name="Brambilla E."/>
            <person name="Klenk H.-P."/>
            <person name="Eisen J.A."/>
        </authorList>
    </citation>
    <scope>NUCLEOTIDE SEQUENCE [LARGE SCALE GENOMIC DNA]</scope>
    <source>
        <strain evidence="9">ATCC 25205 / DSM 745 / LMG 13164 / NCIMB 1802</strain>
    </source>
</reference>
<name>G0J0Q2_CYCMS</name>
<dbReference type="Pfam" id="PF02706">
    <property type="entry name" value="Wzz"/>
    <property type="match status" value="1"/>
</dbReference>
<dbReference type="GO" id="GO:0004713">
    <property type="term" value="F:protein tyrosine kinase activity"/>
    <property type="evidence" value="ECO:0007669"/>
    <property type="project" value="TreeGrafter"/>
</dbReference>
<evidence type="ECO:0000256" key="1">
    <source>
        <dbReference type="ARBA" id="ARBA00004651"/>
    </source>
</evidence>
<evidence type="ECO:0000313" key="9">
    <source>
        <dbReference type="Proteomes" id="UP000001635"/>
    </source>
</evidence>
<dbReference type="PANTHER" id="PTHR32309:SF13">
    <property type="entry name" value="FERRIC ENTEROBACTIN TRANSPORT PROTEIN FEPE"/>
    <property type="match status" value="1"/>
</dbReference>
<sequence>MKKNISHLDQFIKKSLRAEEILIKDLINEIIAFKKWIMIVAMTVFTLGLVYIFTSSDEYTTTSKLLMEQSNGINSKALGGLASISGLGNLGIGNQNTEALPPELIPELVLESDFLKRLMYEKVYFEEAQDSITLLEFVNEYEKHNLYYHLAKLPSKVKSMLLSNTTAKGIDFNIEEKQGEETILAFDTKERKTIAQLRTRIEVEKEDRLLVIQTKMPEPLASAQFNEVLSRFLKEYLTNIILDKEVKNFEFIKERTNEAKSRVEQTQMKLANFRDSNRGINSQLLKTEEDRLQADFNLEFSLYNSLAQQMEQSRIKVQNATPVMTVFQKPQLPTSASEPKVILLSLVFLILGGIIGILFFFGLLVMRMLTIHFTNV</sequence>
<keyword evidence="4 6" id="KW-1133">Transmembrane helix</keyword>
<dbReference type="STRING" id="880070.Cycma_0690"/>
<evidence type="ECO:0000259" key="7">
    <source>
        <dbReference type="Pfam" id="PF02706"/>
    </source>
</evidence>
<dbReference type="EMBL" id="CP002955">
    <property type="protein sequence ID" value="AEL24464.1"/>
    <property type="molecule type" value="Genomic_DNA"/>
</dbReference>
<evidence type="ECO:0000313" key="8">
    <source>
        <dbReference type="EMBL" id="AEL24464.1"/>
    </source>
</evidence>
<evidence type="ECO:0000256" key="2">
    <source>
        <dbReference type="ARBA" id="ARBA00022475"/>
    </source>
</evidence>
<dbReference type="RefSeq" id="WP_014018762.1">
    <property type="nucleotide sequence ID" value="NC_015914.1"/>
</dbReference>
<dbReference type="InterPro" id="IPR050445">
    <property type="entry name" value="Bact_polysacc_biosynth/exp"/>
</dbReference>
<keyword evidence="3 6" id="KW-0812">Transmembrane</keyword>